<feature type="region of interest" description="Disordered" evidence="1">
    <location>
        <begin position="513"/>
        <end position="536"/>
    </location>
</feature>
<accession>A0AAD7FE60</accession>
<name>A0AAD7FE60_9AGAR</name>
<comment type="caution">
    <text evidence="2">The sequence shown here is derived from an EMBL/GenBank/DDBJ whole genome shotgun (WGS) entry which is preliminary data.</text>
</comment>
<dbReference type="AlphaFoldDB" id="A0AAD7FE60"/>
<protein>
    <submittedName>
        <fullName evidence="2">Uncharacterized protein</fullName>
    </submittedName>
</protein>
<feature type="compositionally biased region" description="Basic and acidic residues" evidence="1">
    <location>
        <begin position="521"/>
        <end position="536"/>
    </location>
</feature>
<dbReference type="Proteomes" id="UP001221142">
    <property type="component" value="Unassembled WGS sequence"/>
</dbReference>
<sequence>MPEEPVLDDAEGDVDVADSAAHSVRRPSVHGYGPYPSAYKHPIKTGGRRRVQHGFSIGNADSRASPLKPAWSSNLKIVQATWHDAHHSFFPIDGLMSTLMRCLMCKKMGVIQQRIICYEMVAPILARPRHFTAVNRQFHGPYPSQLGRLMAVTRTRTVLIPTVGWVVLAGGDRRLSSSFSYQWPSQVSLSNELGSPETHADVVQLIHHGNLAENPKYHWNNCCHDYAGLRRSMPIAIKACAHAAHLSTLPTLLIRSTAANVQNLSWDEGPAECEAGKLICWIPHHSLQTSPKRGETNLAISGHIWVVSTKVWHRWSRLVCSEWTKSSTYATHTNIKVKGIKYIGSATTDILRKGVGSWIYSLGDGCHLEGGRSAVGGNGRNVRFSRAVTSGFDWVLALGIDDLPPSFGVNLKNKEPVRGLQLWKKKLQVSTSRCVANWLLASFFLAVESSELLGMVLKRSERHSLEELRPGAPREGRTCCLGLCWRTERWGHGVKSWGAPWWLEDESIVERWRGSGGESDDGSRRQEAVDQSHAKL</sequence>
<gene>
    <name evidence="2" type="ORF">FB45DRAFT_1007382</name>
</gene>
<proteinExistence type="predicted"/>
<reference evidence="2" key="1">
    <citation type="submission" date="2023-03" db="EMBL/GenBank/DDBJ databases">
        <title>Massive genome expansion in bonnet fungi (Mycena s.s.) driven by repeated elements and novel gene families across ecological guilds.</title>
        <authorList>
            <consortium name="Lawrence Berkeley National Laboratory"/>
            <person name="Harder C.B."/>
            <person name="Miyauchi S."/>
            <person name="Viragh M."/>
            <person name="Kuo A."/>
            <person name="Thoen E."/>
            <person name="Andreopoulos B."/>
            <person name="Lu D."/>
            <person name="Skrede I."/>
            <person name="Drula E."/>
            <person name="Henrissat B."/>
            <person name="Morin E."/>
            <person name="Kohler A."/>
            <person name="Barry K."/>
            <person name="LaButti K."/>
            <person name="Morin E."/>
            <person name="Salamov A."/>
            <person name="Lipzen A."/>
            <person name="Mereny Z."/>
            <person name="Hegedus B."/>
            <person name="Baldrian P."/>
            <person name="Stursova M."/>
            <person name="Weitz H."/>
            <person name="Taylor A."/>
            <person name="Grigoriev I.V."/>
            <person name="Nagy L.G."/>
            <person name="Martin F."/>
            <person name="Kauserud H."/>
        </authorList>
    </citation>
    <scope>NUCLEOTIDE SEQUENCE</scope>
    <source>
        <strain evidence="2">9284</strain>
    </source>
</reference>
<dbReference type="EMBL" id="JARKIF010000019">
    <property type="protein sequence ID" value="KAJ7618632.1"/>
    <property type="molecule type" value="Genomic_DNA"/>
</dbReference>
<keyword evidence="3" id="KW-1185">Reference proteome</keyword>
<evidence type="ECO:0000313" key="2">
    <source>
        <dbReference type="EMBL" id="KAJ7618632.1"/>
    </source>
</evidence>
<organism evidence="2 3">
    <name type="scientific">Roridomyces roridus</name>
    <dbReference type="NCBI Taxonomy" id="1738132"/>
    <lineage>
        <taxon>Eukaryota</taxon>
        <taxon>Fungi</taxon>
        <taxon>Dikarya</taxon>
        <taxon>Basidiomycota</taxon>
        <taxon>Agaricomycotina</taxon>
        <taxon>Agaricomycetes</taxon>
        <taxon>Agaricomycetidae</taxon>
        <taxon>Agaricales</taxon>
        <taxon>Marasmiineae</taxon>
        <taxon>Mycenaceae</taxon>
        <taxon>Roridomyces</taxon>
    </lineage>
</organism>
<evidence type="ECO:0000313" key="3">
    <source>
        <dbReference type="Proteomes" id="UP001221142"/>
    </source>
</evidence>
<evidence type="ECO:0000256" key="1">
    <source>
        <dbReference type="SAM" id="MobiDB-lite"/>
    </source>
</evidence>